<dbReference type="Proteomes" id="UP000824219">
    <property type="component" value="Linkage Group LG08"/>
</dbReference>
<feature type="signal peptide" evidence="1">
    <location>
        <begin position="1"/>
        <end position="19"/>
    </location>
</feature>
<proteinExistence type="predicted"/>
<protein>
    <submittedName>
        <fullName evidence="2">Uncharacterized protein</fullName>
    </submittedName>
</protein>
<reference evidence="2 3" key="1">
    <citation type="submission" date="2021-06" db="EMBL/GenBank/DDBJ databases">
        <title>Chromosome-level genome assembly of the red-tail catfish (Hemibagrus wyckioides).</title>
        <authorList>
            <person name="Shao F."/>
        </authorList>
    </citation>
    <scope>NUCLEOTIDE SEQUENCE [LARGE SCALE GENOMIC DNA]</scope>
    <source>
        <strain evidence="2">EC202008001</strain>
        <tissue evidence="2">Blood</tissue>
    </source>
</reference>
<feature type="chain" id="PRO_5038602017" evidence="1">
    <location>
        <begin position="20"/>
        <end position="144"/>
    </location>
</feature>
<evidence type="ECO:0000313" key="2">
    <source>
        <dbReference type="EMBL" id="KAG7329089.1"/>
    </source>
</evidence>
<dbReference type="EMBL" id="JAHKSW010000008">
    <property type="protein sequence ID" value="KAG7329089.1"/>
    <property type="molecule type" value="Genomic_DNA"/>
</dbReference>
<organism evidence="2 3">
    <name type="scientific">Hemibagrus wyckioides</name>
    <dbReference type="NCBI Taxonomy" id="337641"/>
    <lineage>
        <taxon>Eukaryota</taxon>
        <taxon>Metazoa</taxon>
        <taxon>Chordata</taxon>
        <taxon>Craniata</taxon>
        <taxon>Vertebrata</taxon>
        <taxon>Euteleostomi</taxon>
        <taxon>Actinopterygii</taxon>
        <taxon>Neopterygii</taxon>
        <taxon>Teleostei</taxon>
        <taxon>Ostariophysi</taxon>
        <taxon>Siluriformes</taxon>
        <taxon>Bagridae</taxon>
        <taxon>Hemibagrus</taxon>
    </lineage>
</organism>
<keyword evidence="1" id="KW-0732">Signal</keyword>
<evidence type="ECO:0000313" key="3">
    <source>
        <dbReference type="Proteomes" id="UP000824219"/>
    </source>
</evidence>
<evidence type="ECO:0000256" key="1">
    <source>
        <dbReference type="SAM" id="SignalP"/>
    </source>
</evidence>
<name>A0A9D3SRH6_9TELE</name>
<dbReference type="AlphaFoldDB" id="A0A9D3SRH6"/>
<keyword evidence="3" id="KW-1185">Reference proteome</keyword>
<comment type="caution">
    <text evidence="2">The sequence shown here is derived from an EMBL/GenBank/DDBJ whole genome shotgun (WGS) entry which is preliminary data.</text>
</comment>
<gene>
    <name evidence="2" type="ORF">KOW79_007263</name>
</gene>
<accession>A0A9D3SRH6</accession>
<sequence length="144" mass="16518">MNSVSRFIFLLSLIANCHFAPITEFDIDFQEIEKIEKSYQHCPINCQEPNSALSTAKSQESECQCFIFPHTKNCTYQVIENGLRKLNLVCNSSDTRTHRTCRILERVKNLVSTNQTLCGTPVSPRHIFNYIRTVHQKSNSMSTS</sequence>
<dbReference type="OrthoDB" id="10337749at2759"/>